<dbReference type="InterPro" id="IPR004046">
    <property type="entry name" value="GST_C"/>
</dbReference>
<keyword evidence="6" id="KW-0808">Transferase</keyword>
<comment type="subunit">
    <text evidence="1">Homodimer.</text>
</comment>
<gene>
    <name evidence="6" type="ORF">ALC53_11237</name>
</gene>
<dbReference type="STRING" id="520822.A0A195B2R3"/>
<dbReference type="Gene3D" id="3.40.30.10">
    <property type="entry name" value="Glutaredoxin"/>
    <property type="match status" value="1"/>
</dbReference>
<dbReference type="SFLD" id="SFLDG00358">
    <property type="entry name" value="Main_(cytGST)"/>
    <property type="match status" value="1"/>
</dbReference>
<evidence type="ECO:0000259" key="4">
    <source>
        <dbReference type="PROSITE" id="PS50404"/>
    </source>
</evidence>
<dbReference type="SUPFAM" id="SSF52833">
    <property type="entry name" value="Thioredoxin-like"/>
    <property type="match status" value="1"/>
</dbReference>
<sequence>MLVVEAIGLEMELVVLNTMAGEHLTPEYEETVPFLIDDDLKISESRAIMAYLVDQYGQDDTLYPRNIETRALVNQRLYFDLGNLFANIFECYVRILFRKEIEAYDPAQFEKLIENFQIMNNFLEGQAYVAGDNLTIADLSLVASVTTAMIFGFDLGEYNNISDWLERIQTSVPGYEKANGEPVEMFKQMVQASQSNTEDGEGEGEEAEEEEKEEEDGGEEENE</sequence>
<dbReference type="GO" id="GO:0004364">
    <property type="term" value="F:glutathione transferase activity"/>
    <property type="evidence" value="ECO:0007669"/>
    <property type="project" value="TreeGrafter"/>
</dbReference>
<dbReference type="Pfam" id="PF02798">
    <property type="entry name" value="GST_N"/>
    <property type="match status" value="1"/>
</dbReference>
<evidence type="ECO:0000259" key="5">
    <source>
        <dbReference type="PROSITE" id="PS50405"/>
    </source>
</evidence>
<dbReference type="InterPro" id="IPR040079">
    <property type="entry name" value="Glutathione_S-Trfase"/>
</dbReference>
<dbReference type="SFLD" id="SFLDS00019">
    <property type="entry name" value="Glutathione_Transferase_(cytos"/>
    <property type="match status" value="1"/>
</dbReference>
<dbReference type="Proteomes" id="UP000078540">
    <property type="component" value="Unassembled WGS sequence"/>
</dbReference>
<proteinExistence type="inferred from homology"/>
<evidence type="ECO:0000313" key="7">
    <source>
        <dbReference type="Proteomes" id="UP000078540"/>
    </source>
</evidence>
<accession>A0A195B2R3</accession>
<feature type="domain" description="GST N-terminal" evidence="4">
    <location>
        <begin position="1"/>
        <end position="60"/>
    </location>
</feature>
<dbReference type="GO" id="GO:0006749">
    <property type="term" value="P:glutathione metabolic process"/>
    <property type="evidence" value="ECO:0007669"/>
    <property type="project" value="TreeGrafter"/>
</dbReference>
<evidence type="ECO:0000313" key="6">
    <source>
        <dbReference type="EMBL" id="KYM78582.1"/>
    </source>
</evidence>
<keyword evidence="7" id="KW-1185">Reference proteome</keyword>
<organism evidence="6 7">
    <name type="scientific">Atta colombica</name>
    <dbReference type="NCBI Taxonomy" id="520822"/>
    <lineage>
        <taxon>Eukaryota</taxon>
        <taxon>Metazoa</taxon>
        <taxon>Ecdysozoa</taxon>
        <taxon>Arthropoda</taxon>
        <taxon>Hexapoda</taxon>
        <taxon>Insecta</taxon>
        <taxon>Pterygota</taxon>
        <taxon>Neoptera</taxon>
        <taxon>Endopterygota</taxon>
        <taxon>Hymenoptera</taxon>
        <taxon>Apocrita</taxon>
        <taxon>Aculeata</taxon>
        <taxon>Formicoidea</taxon>
        <taxon>Formicidae</taxon>
        <taxon>Myrmicinae</taxon>
        <taxon>Atta</taxon>
    </lineage>
</organism>
<feature type="compositionally biased region" description="Acidic residues" evidence="3">
    <location>
        <begin position="198"/>
        <end position="223"/>
    </location>
</feature>
<dbReference type="PANTHER" id="PTHR43969:SF9">
    <property type="entry name" value="GLUTATHIONE S TRANSFERASE D10, ISOFORM A-RELATED"/>
    <property type="match status" value="1"/>
</dbReference>
<dbReference type="PROSITE" id="PS50404">
    <property type="entry name" value="GST_NTER"/>
    <property type="match status" value="1"/>
</dbReference>
<dbReference type="Gene3D" id="1.20.1050.10">
    <property type="match status" value="1"/>
</dbReference>
<dbReference type="InterPro" id="IPR004045">
    <property type="entry name" value="Glutathione_S-Trfase_N"/>
</dbReference>
<dbReference type="InterPro" id="IPR010987">
    <property type="entry name" value="Glutathione-S-Trfase_C-like"/>
</dbReference>
<feature type="region of interest" description="Disordered" evidence="3">
    <location>
        <begin position="186"/>
        <end position="223"/>
    </location>
</feature>
<dbReference type="Pfam" id="PF00043">
    <property type="entry name" value="GST_C"/>
    <property type="match status" value="1"/>
</dbReference>
<dbReference type="InterPro" id="IPR036282">
    <property type="entry name" value="Glutathione-S-Trfase_C_sf"/>
</dbReference>
<dbReference type="InterPro" id="IPR036249">
    <property type="entry name" value="Thioredoxin-like_sf"/>
</dbReference>
<protein>
    <submittedName>
        <fullName evidence="6">Glutathione S-transferase 1-1</fullName>
    </submittedName>
</protein>
<feature type="domain" description="GST C-terminal" evidence="5">
    <location>
        <begin position="66"/>
        <end position="186"/>
    </location>
</feature>
<evidence type="ECO:0000256" key="2">
    <source>
        <dbReference type="RuleBase" id="RU003494"/>
    </source>
</evidence>
<comment type="similarity">
    <text evidence="2">Belongs to the GST superfamily.</text>
</comment>
<dbReference type="FunFam" id="1.20.1050.10:FF:000007">
    <property type="entry name" value="Glutathione S-transferase 1-1"/>
    <property type="match status" value="1"/>
</dbReference>
<dbReference type="PANTHER" id="PTHR43969">
    <property type="entry name" value="GLUTATHIONE S TRANSFERASE D10, ISOFORM A-RELATED"/>
    <property type="match status" value="1"/>
</dbReference>
<dbReference type="AlphaFoldDB" id="A0A195B2R3"/>
<dbReference type="SUPFAM" id="SSF47616">
    <property type="entry name" value="GST C-terminal domain-like"/>
    <property type="match status" value="1"/>
</dbReference>
<reference evidence="6 7" key="1">
    <citation type="submission" date="2015-09" db="EMBL/GenBank/DDBJ databases">
        <title>Atta colombica WGS genome.</title>
        <authorList>
            <person name="Nygaard S."/>
            <person name="Hu H."/>
            <person name="Boomsma J."/>
            <person name="Zhang G."/>
        </authorList>
    </citation>
    <scope>NUCLEOTIDE SEQUENCE [LARGE SCALE GENOMIC DNA]</scope>
    <source>
        <strain evidence="6">Treedump-2</strain>
        <tissue evidence="6">Whole body</tissue>
    </source>
</reference>
<dbReference type="PROSITE" id="PS50405">
    <property type="entry name" value="GST_CTER"/>
    <property type="match status" value="1"/>
</dbReference>
<evidence type="ECO:0000256" key="1">
    <source>
        <dbReference type="ARBA" id="ARBA00011738"/>
    </source>
</evidence>
<name>A0A195B2R3_9HYME</name>
<dbReference type="CDD" id="cd03177">
    <property type="entry name" value="GST_C_Delta_Epsilon"/>
    <property type="match status" value="1"/>
</dbReference>
<evidence type="ECO:0000256" key="3">
    <source>
        <dbReference type="SAM" id="MobiDB-lite"/>
    </source>
</evidence>
<dbReference type="EMBL" id="KQ976662">
    <property type="protein sequence ID" value="KYM78582.1"/>
    <property type="molecule type" value="Genomic_DNA"/>
</dbReference>